<evidence type="ECO:0008006" key="3">
    <source>
        <dbReference type="Google" id="ProtNLM"/>
    </source>
</evidence>
<evidence type="ECO:0000313" key="2">
    <source>
        <dbReference type="Proteomes" id="UP001238163"/>
    </source>
</evidence>
<sequence length="508" mass="56222">MNGDRKDDGVAVAAGRWLRAEYLPRLRACRALGSGGVFPGGGEVPSGGGVIAEGGAVDGWPGCQFNERFLQIIWNERHLAPALTTVSGQALQVISPGVWNVSGGPDFRGASLVIAGRLLHGDVEIHRRSSDWHRHGHQQDPAYNGVILHAVWQDDAPPPRPELETLVLSEFLSAAWEKLLWQMEDACYPYARQVRAGACALRWALTDDEQLRTILNAAGLARLENKGLHLLRSAAELGSDQALYVGFFDCLGYKNHREAFRALAEAAPLERLQALPSDEDREALLFGMAGLLPDPTQDEVLPEWRDAVADLWQRWWRCGHTRLELDWHSGSARPYNSPQRRLAAGLSWLRRVDYRPAQWLQQLALSSSNARLLRKAMQAPLTAAQSWRGYRDFGHAIKPAADLLGPPRLLDIAANVFLPYLNAQLALTAGADSAAAQRVRDAYVLLPPSQENRLLKEAIQRFLAPPSRSRELIRSVCHQQGLIDIYKNFCLALDNNCDCCPFRGAEGA</sequence>
<protein>
    <recommendedName>
        <fullName evidence="3">DUF2851 family protein</fullName>
    </recommendedName>
</protein>
<gene>
    <name evidence="1" type="ORF">J3R75_001044</name>
</gene>
<comment type="caution">
    <text evidence="1">The sequence shown here is derived from an EMBL/GenBank/DDBJ whole genome shotgun (WGS) entry which is preliminary data.</text>
</comment>
<dbReference type="RefSeq" id="WP_307260277.1">
    <property type="nucleotide sequence ID" value="NZ_JAUSVL010000001.1"/>
</dbReference>
<dbReference type="EMBL" id="JAUSVL010000001">
    <property type="protein sequence ID" value="MDQ0288937.1"/>
    <property type="molecule type" value="Genomic_DNA"/>
</dbReference>
<dbReference type="Pfam" id="PF11013">
    <property type="entry name" value="DUF2851"/>
    <property type="match status" value="1"/>
</dbReference>
<dbReference type="Proteomes" id="UP001238163">
    <property type="component" value="Unassembled WGS sequence"/>
</dbReference>
<evidence type="ECO:0000313" key="1">
    <source>
        <dbReference type="EMBL" id="MDQ0288937.1"/>
    </source>
</evidence>
<accession>A0AAE3VEA0</accession>
<organism evidence="1 2">
    <name type="scientific">Oligosphaera ethanolica</name>
    <dbReference type="NCBI Taxonomy" id="760260"/>
    <lineage>
        <taxon>Bacteria</taxon>
        <taxon>Pseudomonadati</taxon>
        <taxon>Lentisphaerota</taxon>
        <taxon>Oligosphaeria</taxon>
        <taxon>Oligosphaerales</taxon>
        <taxon>Oligosphaeraceae</taxon>
        <taxon>Oligosphaera</taxon>
    </lineage>
</organism>
<name>A0AAE3VEA0_9BACT</name>
<reference evidence="1" key="1">
    <citation type="submission" date="2023-07" db="EMBL/GenBank/DDBJ databases">
        <title>Genomic Encyclopedia of Type Strains, Phase IV (KMG-IV): sequencing the most valuable type-strain genomes for metagenomic binning, comparative biology and taxonomic classification.</title>
        <authorList>
            <person name="Goeker M."/>
        </authorList>
    </citation>
    <scope>NUCLEOTIDE SEQUENCE</scope>
    <source>
        <strain evidence="1">DSM 24202</strain>
    </source>
</reference>
<dbReference type="AlphaFoldDB" id="A0AAE3VEA0"/>
<keyword evidence="2" id="KW-1185">Reference proteome</keyword>
<proteinExistence type="predicted"/>
<dbReference type="InterPro" id="IPR021272">
    <property type="entry name" value="DUF2851"/>
</dbReference>